<dbReference type="EMBL" id="JARKIF010000004">
    <property type="protein sequence ID" value="KAJ7641286.1"/>
    <property type="molecule type" value="Genomic_DNA"/>
</dbReference>
<keyword evidence="3 5" id="KW-1133">Transmembrane helix</keyword>
<keyword evidence="4 5" id="KW-0472">Membrane</keyword>
<reference evidence="6" key="1">
    <citation type="submission" date="2023-03" db="EMBL/GenBank/DDBJ databases">
        <title>Massive genome expansion in bonnet fungi (Mycena s.s.) driven by repeated elements and novel gene families across ecological guilds.</title>
        <authorList>
            <consortium name="Lawrence Berkeley National Laboratory"/>
            <person name="Harder C.B."/>
            <person name="Miyauchi S."/>
            <person name="Viragh M."/>
            <person name="Kuo A."/>
            <person name="Thoen E."/>
            <person name="Andreopoulos B."/>
            <person name="Lu D."/>
            <person name="Skrede I."/>
            <person name="Drula E."/>
            <person name="Henrissat B."/>
            <person name="Morin E."/>
            <person name="Kohler A."/>
            <person name="Barry K."/>
            <person name="LaButti K."/>
            <person name="Morin E."/>
            <person name="Salamov A."/>
            <person name="Lipzen A."/>
            <person name="Mereny Z."/>
            <person name="Hegedus B."/>
            <person name="Baldrian P."/>
            <person name="Stursova M."/>
            <person name="Weitz H."/>
            <person name="Taylor A."/>
            <person name="Grigoriev I.V."/>
            <person name="Nagy L.G."/>
            <person name="Martin F."/>
            <person name="Kauserud H."/>
        </authorList>
    </citation>
    <scope>NUCLEOTIDE SEQUENCE</scope>
    <source>
        <strain evidence="6">9284</strain>
    </source>
</reference>
<protein>
    <recommendedName>
        <fullName evidence="8">MFS general substrate transporter</fullName>
    </recommendedName>
</protein>
<evidence type="ECO:0000256" key="1">
    <source>
        <dbReference type="ARBA" id="ARBA00004141"/>
    </source>
</evidence>
<name>A0AAD7C7V9_9AGAR</name>
<dbReference type="GO" id="GO:0022857">
    <property type="term" value="F:transmembrane transporter activity"/>
    <property type="evidence" value="ECO:0007669"/>
    <property type="project" value="TreeGrafter"/>
</dbReference>
<dbReference type="GO" id="GO:0016020">
    <property type="term" value="C:membrane"/>
    <property type="evidence" value="ECO:0007669"/>
    <property type="project" value="UniProtKB-SubCell"/>
</dbReference>
<dbReference type="SUPFAM" id="SSF103473">
    <property type="entry name" value="MFS general substrate transporter"/>
    <property type="match status" value="1"/>
</dbReference>
<evidence type="ECO:0000256" key="5">
    <source>
        <dbReference type="SAM" id="Phobius"/>
    </source>
</evidence>
<feature type="transmembrane region" description="Helical" evidence="5">
    <location>
        <begin position="370"/>
        <end position="393"/>
    </location>
</feature>
<dbReference type="InterPro" id="IPR036259">
    <property type="entry name" value="MFS_trans_sf"/>
</dbReference>
<evidence type="ECO:0008006" key="8">
    <source>
        <dbReference type="Google" id="ProtNLM"/>
    </source>
</evidence>
<sequence>MAEAAPSETQPLLGHRRDTTASLGTRLSRTPYFPVIWLFPVVMLASICQGISAFARFGYYQDTFCPAPRRMLLLGSRFSLMVMLAGPITLRCGWFEEWVVMQGVTVRMDMYSTFALFVVSFATVGWWSSYGDRRGRRPVLFVSLLGGLLIDFIYLVAANIPAIHRDAQDTLSLGLIIQGLLGGVATYNGAVYAYAYDVSPSSLSRTVIFCGFHAVSFIGFRIGAACGWIVGPTLPHSNLSYILSVIIAATNLTYIYFILPESLPPASQEQTSEESTSAVNYVFIPFTIFLVRPAKHMILLAFTVYTYCWTLGLDVSLVTRSLIGNYMPSVPRWVLQTVPGLLRLSTLLCIIPALALAFKARYGDNHKSGVLFAKSIASNSILIATLSIIGIIVFAQYRSSSHNGFLFGIFFFLHPFTVGALPALYSLAASYSLALQRSHKSGALFGSLAIWASLAEFYSHSVFRFILEPAAFFLICAALLLVPNGPSVTVPVEDASEGERGGSA</sequence>
<organism evidence="6 7">
    <name type="scientific">Roridomyces roridus</name>
    <dbReference type="NCBI Taxonomy" id="1738132"/>
    <lineage>
        <taxon>Eukaryota</taxon>
        <taxon>Fungi</taxon>
        <taxon>Dikarya</taxon>
        <taxon>Basidiomycota</taxon>
        <taxon>Agaricomycotina</taxon>
        <taxon>Agaricomycetes</taxon>
        <taxon>Agaricomycetidae</taxon>
        <taxon>Agaricales</taxon>
        <taxon>Marasmiineae</taxon>
        <taxon>Mycenaceae</taxon>
        <taxon>Roridomyces</taxon>
    </lineage>
</organism>
<evidence type="ECO:0000256" key="2">
    <source>
        <dbReference type="ARBA" id="ARBA00022692"/>
    </source>
</evidence>
<dbReference type="Proteomes" id="UP001221142">
    <property type="component" value="Unassembled WGS sequence"/>
</dbReference>
<keyword evidence="7" id="KW-1185">Reference proteome</keyword>
<feature type="transmembrane region" description="Helical" evidence="5">
    <location>
        <begin position="405"/>
        <end position="429"/>
    </location>
</feature>
<evidence type="ECO:0000256" key="3">
    <source>
        <dbReference type="ARBA" id="ARBA00022989"/>
    </source>
</evidence>
<dbReference type="AlphaFoldDB" id="A0AAD7C7V9"/>
<feature type="transmembrane region" description="Helical" evidence="5">
    <location>
        <begin position="338"/>
        <end position="358"/>
    </location>
</feature>
<feature type="transmembrane region" description="Helical" evidence="5">
    <location>
        <begin position="110"/>
        <end position="127"/>
    </location>
</feature>
<dbReference type="Gene3D" id="1.20.1250.20">
    <property type="entry name" value="MFS general substrate transporter like domains"/>
    <property type="match status" value="1"/>
</dbReference>
<comment type="subcellular location">
    <subcellularLocation>
        <location evidence="1">Membrane</location>
        <topology evidence="1">Multi-pass membrane protein</topology>
    </subcellularLocation>
</comment>
<evidence type="ECO:0000313" key="7">
    <source>
        <dbReference type="Proteomes" id="UP001221142"/>
    </source>
</evidence>
<evidence type="ECO:0000313" key="6">
    <source>
        <dbReference type="EMBL" id="KAJ7641286.1"/>
    </source>
</evidence>
<proteinExistence type="predicted"/>
<accession>A0AAD7C7V9</accession>
<feature type="transmembrane region" description="Helical" evidence="5">
    <location>
        <begin position="175"/>
        <end position="195"/>
    </location>
</feature>
<keyword evidence="2 5" id="KW-0812">Transmembrane</keyword>
<feature type="transmembrane region" description="Helical" evidence="5">
    <location>
        <begin position="139"/>
        <end position="163"/>
    </location>
</feature>
<feature type="transmembrane region" description="Helical" evidence="5">
    <location>
        <begin position="298"/>
        <end position="318"/>
    </location>
</feature>
<feature type="transmembrane region" description="Helical" evidence="5">
    <location>
        <begin position="35"/>
        <end position="59"/>
    </location>
</feature>
<feature type="transmembrane region" description="Helical" evidence="5">
    <location>
        <begin position="207"/>
        <end position="230"/>
    </location>
</feature>
<comment type="caution">
    <text evidence="6">The sequence shown here is derived from an EMBL/GenBank/DDBJ whole genome shotgun (WGS) entry which is preliminary data.</text>
</comment>
<gene>
    <name evidence="6" type="ORF">FB45DRAFT_1053834</name>
</gene>
<feature type="transmembrane region" description="Helical" evidence="5">
    <location>
        <begin position="71"/>
        <end position="90"/>
    </location>
</feature>
<dbReference type="PANTHER" id="PTHR23507:SF1">
    <property type="entry name" value="FI18259P1-RELATED"/>
    <property type="match status" value="1"/>
</dbReference>
<feature type="transmembrane region" description="Helical" evidence="5">
    <location>
        <begin position="465"/>
        <end position="482"/>
    </location>
</feature>
<evidence type="ECO:0000256" key="4">
    <source>
        <dbReference type="ARBA" id="ARBA00023136"/>
    </source>
</evidence>
<feature type="transmembrane region" description="Helical" evidence="5">
    <location>
        <begin position="242"/>
        <end position="259"/>
    </location>
</feature>
<dbReference type="PANTHER" id="PTHR23507">
    <property type="entry name" value="ZGC:174356"/>
    <property type="match status" value="1"/>
</dbReference>